<dbReference type="PANTHER" id="PTHR24321">
    <property type="entry name" value="DEHYDROGENASES, SHORT CHAIN"/>
    <property type="match status" value="1"/>
</dbReference>
<evidence type="ECO:0000313" key="3">
    <source>
        <dbReference type="EMBL" id="MDY5167562.1"/>
    </source>
</evidence>
<gene>
    <name evidence="3" type="ORF">MQE39_05420</name>
</gene>
<dbReference type="NCBIfam" id="NF005395">
    <property type="entry name" value="PRK06940.1"/>
    <property type="match status" value="1"/>
</dbReference>
<name>A0AB35UNW3_9FIRM</name>
<dbReference type="InterPro" id="IPR036291">
    <property type="entry name" value="NAD(P)-bd_dom_sf"/>
</dbReference>
<dbReference type="Pfam" id="PF13561">
    <property type="entry name" value="adh_short_C2"/>
    <property type="match status" value="1"/>
</dbReference>
<evidence type="ECO:0000313" key="4">
    <source>
        <dbReference type="Proteomes" id="UP001276902"/>
    </source>
</evidence>
<dbReference type="PANTHER" id="PTHR24321:SF14">
    <property type="entry name" value="SHORT-CHAIN TYPE DEHYDROGENASE_REDUCTASE BLR2146-RELATED"/>
    <property type="match status" value="1"/>
</dbReference>
<reference evidence="3" key="1">
    <citation type="submission" date="2022-03" db="EMBL/GenBank/DDBJ databases">
        <title>First case of bacteraemia caused by Dielma fastidiosa in a patient hospitalised with diverticulitis.</title>
        <authorList>
            <person name="Forman-Ankjaer B."/>
            <person name="Hvid-Jensen F."/>
            <person name="Kobel C.M."/>
            <person name="Greve T."/>
        </authorList>
    </citation>
    <scope>NUCLEOTIDE SEQUENCE</scope>
    <source>
        <strain evidence="3">AUH_DF_2021</strain>
    </source>
</reference>
<dbReference type="AlphaFoldDB" id="A0AB35UNW3"/>
<dbReference type="EMBL" id="JALDAW010000011">
    <property type="protein sequence ID" value="MDY5167562.1"/>
    <property type="molecule type" value="Genomic_DNA"/>
</dbReference>
<dbReference type="RefSeq" id="WP_320883254.1">
    <property type="nucleotide sequence ID" value="NZ_BAABZA010000001.1"/>
</dbReference>
<comment type="caution">
    <text evidence="3">The sequence shown here is derived from an EMBL/GenBank/DDBJ whole genome shotgun (WGS) entry which is preliminary data.</text>
</comment>
<organism evidence="3 4">
    <name type="scientific">Dielma fastidiosa</name>
    <dbReference type="NCBI Taxonomy" id="1034346"/>
    <lineage>
        <taxon>Bacteria</taxon>
        <taxon>Bacillati</taxon>
        <taxon>Bacillota</taxon>
        <taxon>Erysipelotrichia</taxon>
        <taxon>Erysipelotrichales</taxon>
        <taxon>Erysipelotrichaceae</taxon>
        <taxon>Dielma</taxon>
    </lineage>
</organism>
<dbReference type="Proteomes" id="UP001276902">
    <property type="component" value="Unassembled WGS sequence"/>
</dbReference>
<keyword evidence="2" id="KW-0560">Oxidoreductase</keyword>
<dbReference type="Gene3D" id="3.40.50.720">
    <property type="entry name" value="NAD(P)-binding Rossmann-like Domain"/>
    <property type="match status" value="1"/>
</dbReference>
<accession>A0AB35UNW3</accession>
<comment type="similarity">
    <text evidence="1">Belongs to the short-chain dehydrogenases/reductases (SDR) family.</text>
</comment>
<dbReference type="GO" id="GO:0016491">
    <property type="term" value="F:oxidoreductase activity"/>
    <property type="evidence" value="ECO:0007669"/>
    <property type="project" value="UniProtKB-KW"/>
</dbReference>
<proteinExistence type="inferred from homology"/>
<dbReference type="PRINTS" id="PR00081">
    <property type="entry name" value="GDHRDH"/>
</dbReference>
<dbReference type="InterPro" id="IPR002347">
    <property type="entry name" value="SDR_fam"/>
</dbReference>
<sequence length="283" mass="30049">MEFNFNQNKPVIALLGAGSMGCAIVKRIGAGKTILLGDISEKNLEARAHELRTSGYIVETQRVDACDASSIKAFSKRAAALGSVKYFIDTAGASPNQASPERIIELDLIGTAMAIDEFAKVIAKDGVGLIISSQTGYMMNLTPEVEQQLAMTPTDQLRDLAFLKNEAMANSGAAYIIAKRANHMRVRAAAATTWGDAHARINTISPGVIVTPLAYDKFNAAGDNYQQMIKVSPAHRVGTSEEIAAAAAFLLSDDAAFITGTDLLIDGGVIAAIQSGQYKLNVR</sequence>
<evidence type="ECO:0000256" key="2">
    <source>
        <dbReference type="ARBA" id="ARBA00023002"/>
    </source>
</evidence>
<dbReference type="SUPFAM" id="SSF51735">
    <property type="entry name" value="NAD(P)-binding Rossmann-fold domains"/>
    <property type="match status" value="1"/>
</dbReference>
<protein>
    <submittedName>
        <fullName evidence="3">SDR family oxidoreductase</fullName>
    </submittedName>
</protein>
<evidence type="ECO:0000256" key="1">
    <source>
        <dbReference type="ARBA" id="ARBA00006484"/>
    </source>
</evidence>